<reference evidence="3 4" key="1">
    <citation type="submission" date="2019-03" db="EMBL/GenBank/DDBJ databases">
        <title>Genomic Encyclopedia of Type Strains, Phase IV (KMG-IV): sequencing the most valuable type-strain genomes for metagenomic binning, comparative biology and taxonomic classification.</title>
        <authorList>
            <person name="Goeker M."/>
        </authorList>
    </citation>
    <scope>NUCLEOTIDE SEQUENCE [LARGE SCALE GENOMIC DNA]</scope>
    <source>
        <strain evidence="3 4">DSM 104836</strain>
    </source>
</reference>
<dbReference type="EMBL" id="SLZU01000006">
    <property type="protein sequence ID" value="TCS63849.1"/>
    <property type="molecule type" value="Genomic_DNA"/>
</dbReference>
<keyword evidence="1" id="KW-0812">Transmembrane</keyword>
<keyword evidence="1" id="KW-1133">Transmembrane helix</keyword>
<dbReference type="InterPro" id="IPR025711">
    <property type="entry name" value="PepSY"/>
</dbReference>
<dbReference type="Proteomes" id="UP000295696">
    <property type="component" value="Unassembled WGS sequence"/>
</dbReference>
<protein>
    <submittedName>
        <fullName evidence="3">Putative iron-regulated membrane protein</fullName>
    </submittedName>
</protein>
<gene>
    <name evidence="3" type="ORF">EDD52_106117</name>
</gene>
<dbReference type="PANTHER" id="PTHR34219:SF1">
    <property type="entry name" value="PEPSY DOMAIN-CONTAINING PROTEIN"/>
    <property type="match status" value="1"/>
</dbReference>
<organism evidence="3 4">
    <name type="scientific">Primorskyibacter sedentarius</name>
    <dbReference type="NCBI Taxonomy" id="745311"/>
    <lineage>
        <taxon>Bacteria</taxon>
        <taxon>Pseudomonadati</taxon>
        <taxon>Pseudomonadota</taxon>
        <taxon>Alphaproteobacteria</taxon>
        <taxon>Rhodobacterales</taxon>
        <taxon>Roseobacteraceae</taxon>
        <taxon>Primorskyibacter</taxon>
    </lineage>
</organism>
<dbReference type="RefSeq" id="WP_132244743.1">
    <property type="nucleotide sequence ID" value="NZ_SLZU01000006.1"/>
</dbReference>
<evidence type="ECO:0000259" key="2">
    <source>
        <dbReference type="Pfam" id="PF03413"/>
    </source>
</evidence>
<feature type="domain" description="PepSY" evidence="2">
    <location>
        <begin position="67"/>
        <end position="123"/>
    </location>
</feature>
<dbReference type="InterPro" id="IPR005625">
    <property type="entry name" value="PepSY-ass_TM"/>
</dbReference>
<keyword evidence="1" id="KW-0472">Membrane</keyword>
<accession>A0A4R3JCU3</accession>
<evidence type="ECO:0000313" key="4">
    <source>
        <dbReference type="Proteomes" id="UP000295696"/>
    </source>
</evidence>
<dbReference type="PANTHER" id="PTHR34219">
    <property type="entry name" value="IRON-REGULATED INNER MEMBRANE PROTEIN-RELATED"/>
    <property type="match status" value="1"/>
</dbReference>
<feature type="transmembrane region" description="Helical" evidence="1">
    <location>
        <begin position="413"/>
        <end position="442"/>
    </location>
</feature>
<feature type="transmembrane region" description="Helical" evidence="1">
    <location>
        <begin position="20"/>
        <end position="44"/>
    </location>
</feature>
<evidence type="ECO:0000313" key="3">
    <source>
        <dbReference type="EMBL" id="TCS63849.1"/>
    </source>
</evidence>
<feature type="transmembrane region" description="Helical" evidence="1">
    <location>
        <begin position="154"/>
        <end position="174"/>
    </location>
</feature>
<dbReference type="OrthoDB" id="9791166at2"/>
<feature type="transmembrane region" description="Helical" evidence="1">
    <location>
        <begin position="203"/>
        <end position="228"/>
    </location>
</feature>
<proteinExistence type="predicted"/>
<evidence type="ECO:0000256" key="1">
    <source>
        <dbReference type="SAM" id="Phobius"/>
    </source>
</evidence>
<name>A0A4R3JCU3_9RHOB</name>
<dbReference type="AlphaFoldDB" id="A0A4R3JCU3"/>
<keyword evidence="4" id="KW-1185">Reference proteome</keyword>
<comment type="caution">
    <text evidence="3">The sequence shown here is derived from an EMBL/GenBank/DDBJ whole genome shotgun (WGS) entry which is preliminary data.</text>
</comment>
<sequence length="451" mass="48477">MPDTTRQAGSSALYRAVWRWHFIAGLLILPFVFIIALTGGIYLFKDEINNAAYRDLRIVAPADTAPLAASQITANALAAHPGVLKAYQPAPTADRAAEVNILGEDGLKNSIFVNPYTGDVLGSLWDAGASGTPAMYVVRKLHSLEYVGWVGNRIIEAVAGWMVLLTATGIYLWWPRGKKLGTATIKATKGRPWWRDLHAVTGIYSAAFIVFLAMTGLPWSSVWGGYFYDSAYALGLGMPDGYWSKTPQSTVLTAEALDRTPWIMEQQPMPISGATSGVPAGLDQIVATVEGLGIAPGYAVNMPSGEAGVFSASVYPDDITQERVIHLDQYTGDVLYDAGLGDLGALGWAAEWGVSIHMGQAWGLANQIVLLLVCVAMMVMSVAAGVMWWKRRPAGALGTPQIPTDWRIPRTVLLIAVAAGIFFPLVGLTLIVLAAVECVIYLTEPRRARAS</sequence>
<feature type="transmembrane region" description="Helical" evidence="1">
    <location>
        <begin position="368"/>
        <end position="389"/>
    </location>
</feature>
<dbReference type="Pfam" id="PF03413">
    <property type="entry name" value="PepSY"/>
    <property type="match status" value="1"/>
</dbReference>
<dbReference type="Pfam" id="PF03929">
    <property type="entry name" value="PepSY_TM"/>
    <property type="match status" value="1"/>
</dbReference>